<dbReference type="Pfam" id="PF04965">
    <property type="entry name" value="GPW_gp25"/>
    <property type="match status" value="1"/>
</dbReference>
<dbReference type="Gene3D" id="3.10.450.40">
    <property type="match status" value="1"/>
</dbReference>
<reference evidence="2" key="1">
    <citation type="submission" date="2018-05" db="EMBL/GenBank/DDBJ databases">
        <authorList>
            <person name="Lanie J.A."/>
            <person name="Ng W.-L."/>
            <person name="Kazmierczak K.M."/>
            <person name="Andrzejewski T.M."/>
            <person name="Davidsen T.M."/>
            <person name="Wayne K.J."/>
            <person name="Tettelin H."/>
            <person name="Glass J.I."/>
            <person name="Rusch D."/>
            <person name="Podicherti R."/>
            <person name="Tsui H.-C.T."/>
            <person name="Winkler M.E."/>
        </authorList>
    </citation>
    <scope>NUCLEOTIDE SEQUENCE</scope>
</reference>
<accession>A0A382HCB2</accession>
<feature type="domain" description="IraD/Gp25-like" evidence="1">
    <location>
        <begin position="27"/>
        <end position="99"/>
    </location>
</feature>
<protein>
    <recommendedName>
        <fullName evidence="1">IraD/Gp25-like domain-containing protein</fullName>
    </recommendedName>
</protein>
<sequence length="124" mass="14535">MAKTLFKGFSTVQGPKTRKLHDIELAKQDLKNHFHTKRGERIMNPGFGSMIWQLMFEPWNDTTEEAVKEDCIDIITKDPRWRLEGIETYSNDNALSVQLRLFYQPTDQLEVMALTFDREIEEGL</sequence>
<name>A0A382HCB2_9ZZZZ</name>
<proteinExistence type="predicted"/>
<organism evidence="2">
    <name type="scientific">marine metagenome</name>
    <dbReference type="NCBI Taxonomy" id="408172"/>
    <lineage>
        <taxon>unclassified sequences</taxon>
        <taxon>metagenomes</taxon>
        <taxon>ecological metagenomes</taxon>
    </lineage>
</organism>
<evidence type="ECO:0000259" key="1">
    <source>
        <dbReference type="Pfam" id="PF04965"/>
    </source>
</evidence>
<dbReference type="EMBL" id="UINC01060427">
    <property type="protein sequence ID" value="SVB84920.1"/>
    <property type="molecule type" value="Genomic_DNA"/>
</dbReference>
<gene>
    <name evidence="2" type="ORF">METZ01_LOCUS237774</name>
</gene>
<dbReference type="InterPro" id="IPR007048">
    <property type="entry name" value="IraD/Gp25-like"/>
</dbReference>
<dbReference type="SUPFAM" id="SSF160719">
    <property type="entry name" value="gpW/gp25-like"/>
    <property type="match status" value="1"/>
</dbReference>
<dbReference type="AlphaFoldDB" id="A0A382HCB2"/>
<evidence type="ECO:0000313" key="2">
    <source>
        <dbReference type="EMBL" id="SVB84920.1"/>
    </source>
</evidence>